<keyword evidence="10" id="KW-0449">Lipoprotein</keyword>
<evidence type="ECO:0000313" key="10">
    <source>
        <dbReference type="EMBL" id="ELV13288.1"/>
    </source>
</evidence>
<dbReference type="GO" id="GO:0030301">
    <property type="term" value="P:cholesterol transport"/>
    <property type="evidence" value="ECO:0007669"/>
    <property type="project" value="TreeGrafter"/>
</dbReference>
<dbReference type="InterPro" id="IPR036172">
    <property type="entry name" value="ApoA-II_sf"/>
</dbReference>
<keyword evidence="6" id="KW-0345">HDL</keyword>
<dbReference type="GO" id="GO:0008289">
    <property type="term" value="F:lipid binding"/>
    <property type="evidence" value="ECO:0007669"/>
    <property type="project" value="InterPro"/>
</dbReference>
<dbReference type="PANTHER" id="PTHR11027">
    <property type="entry name" value="APOLIPOPROTEIN A-II"/>
    <property type="match status" value="1"/>
</dbReference>
<dbReference type="InterPro" id="IPR006801">
    <property type="entry name" value="ApoA-II"/>
</dbReference>
<dbReference type="InParanoid" id="L8YA30"/>
<feature type="chain" id="PRO_5003998386" description="Apolipoprotein A-II" evidence="9">
    <location>
        <begin position="19"/>
        <end position="101"/>
    </location>
</feature>
<name>L8YA30_TUPCH</name>
<dbReference type="Proteomes" id="UP000011518">
    <property type="component" value="Unassembled WGS sequence"/>
</dbReference>
<keyword evidence="5" id="KW-0964">Secreted</keyword>
<evidence type="ECO:0000256" key="6">
    <source>
        <dbReference type="ARBA" id="ARBA00022850"/>
    </source>
</evidence>
<evidence type="ECO:0000256" key="5">
    <source>
        <dbReference type="ARBA" id="ARBA00022525"/>
    </source>
</evidence>
<evidence type="ECO:0000256" key="3">
    <source>
        <dbReference type="ARBA" id="ARBA00022421"/>
    </source>
</evidence>
<keyword evidence="9" id="KW-0732">Signal</keyword>
<keyword evidence="11" id="KW-1185">Reference proteome</keyword>
<dbReference type="KEGG" id="tup:102467857"/>
<protein>
    <recommendedName>
        <fullName evidence="3">Apolipoprotein A-II</fullName>
    </recommendedName>
    <alternativeName>
        <fullName evidence="8">Apolipoprotein A2</fullName>
    </alternativeName>
</protein>
<keyword evidence="4" id="KW-0813">Transport</keyword>
<dbReference type="AlphaFoldDB" id="L8YA30"/>
<comment type="similarity">
    <text evidence="2">Belongs to the apolipoprotein A2 family.</text>
</comment>
<dbReference type="GO" id="GO:0042157">
    <property type="term" value="P:lipoprotein metabolic process"/>
    <property type="evidence" value="ECO:0007669"/>
    <property type="project" value="InterPro"/>
</dbReference>
<dbReference type="SUPFAM" id="SSF82936">
    <property type="entry name" value="Apolipoprotein A-II"/>
    <property type="match status" value="1"/>
</dbReference>
<proteinExistence type="inferred from homology"/>
<evidence type="ECO:0000256" key="1">
    <source>
        <dbReference type="ARBA" id="ARBA00004613"/>
    </source>
</evidence>
<gene>
    <name evidence="10" type="ORF">TREES_T100011136</name>
</gene>
<evidence type="ECO:0000256" key="9">
    <source>
        <dbReference type="SAM" id="SignalP"/>
    </source>
</evidence>
<sequence>MKLLAMATLLFTICTLEGALVRRQAEEPNLEGLVSQYVQTLTDYGKELVNKAKGQELLVQAKAYFEKIQERLTPLVNEVRADLPKFFNYFVDLQAQPATAQ</sequence>
<evidence type="ECO:0000256" key="8">
    <source>
        <dbReference type="ARBA" id="ARBA00030900"/>
    </source>
</evidence>
<dbReference type="GO" id="GO:0008035">
    <property type="term" value="F:high-density lipoprotein particle binding"/>
    <property type="evidence" value="ECO:0007669"/>
    <property type="project" value="TreeGrafter"/>
</dbReference>
<organism evidence="10 11">
    <name type="scientific">Tupaia chinensis</name>
    <name type="common">Chinese tree shrew</name>
    <name type="synonym">Tupaia belangeri chinensis</name>
    <dbReference type="NCBI Taxonomy" id="246437"/>
    <lineage>
        <taxon>Eukaryota</taxon>
        <taxon>Metazoa</taxon>
        <taxon>Chordata</taxon>
        <taxon>Craniata</taxon>
        <taxon>Vertebrata</taxon>
        <taxon>Euteleostomi</taxon>
        <taxon>Mammalia</taxon>
        <taxon>Eutheria</taxon>
        <taxon>Euarchontoglires</taxon>
        <taxon>Scandentia</taxon>
        <taxon>Tupaiidae</taxon>
        <taxon>Tupaia</taxon>
    </lineage>
</organism>
<dbReference type="eggNOG" id="ENOG502SVYZ">
    <property type="taxonomic scope" value="Eukaryota"/>
</dbReference>
<accession>L8YA30</accession>
<dbReference type="EMBL" id="KB362198">
    <property type="protein sequence ID" value="ELV13288.1"/>
    <property type="molecule type" value="Genomic_DNA"/>
</dbReference>
<dbReference type="Gene3D" id="6.10.250.100">
    <property type="match status" value="1"/>
</dbReference>
<dbReference type="PANTHER" id="PTHR11027:SF0">
    <property type="entry name" value="APOLIPOPROTEIN A-II"/>
    <property type="match status" value="1"/>
</dbReference>
<keyword evidence="7" id="KW-0445">Lipid transport</keyword>
<evidence type="ECO:0000256" key="2">
    <source>
        <dbReference type="ARBA" id="ARBA00010232"/>
    </source>
</evidence>
<dbReference type="GO" id="GO:0120020">
    <property type="term" value="F:cholesterol transfer activity"/>
    <property type="evidence" value="ECO:0007669"/>
    <property type="project" value="TreeGrafter"/>
</dbReference>
<evidence type="ECO:0000256" key="7">
    <source>
        <dbReference type="ARBA" id="ARBA00023055"/>
    </source>
</evidence>
<dbReference type="GO" id="GO:0034366">
    <property type="term" value="C:spherical high-density lipoprotein particle"/>
    <property type="evidence" value="ECO:0007669"/>
    <property type="project" value="TreeGrafter"/>
</dbReference>
<dbReference type="Pfam" id="PF04711">
    <property type="entry name" value="ApoA-II"/>
    <property type="match status" value="1"/>
</dbReference>
<dbReference type="GO" id="GO:0042632">
    <property type="term" value="P:cholesterol homeostasis"/>
    <property type="evidence" value="ECO:0007669"/>
    <property type="project" value="TreeGrafter"/>
</dbReference>
<evidence type="ECO:0000256" key="4">
    <source>
        <dbReference type="ARBA" id="ARBA00022448"/>
    </source>
</evidence>
<dbReference type="FunCoup" id="L8YA30">
    <property type="interactions" value="258"/>
</dbReference>
<feature type="signal peptide" evidence="9">
    <location>
        <begin position="1"/>
        <end position="18"/>
    </location>
</feature>
<comment type="subcellular location">
    <subcellularLocation>
        <location evidence="1">Secreted</location>
    </subcellularLocation>
</comment>
<reference evidence="11" key="1">
    <citation type="submission" date="2012-07" db="EMBL/GenBank/DDBJ databases">
        <title>Genome of the Chinese tree shrew, a rising model animal genetically related to primates.</title>
        <authorList>
            <person name="Zhang G."/>
            <person name="Fan Y."/>
            <person name="Yao Y."/>
            <person name="Huang Z."/>
        </authorList>
    </citation>
    <scope>NUCLEOTIDE SEQUENCE [LARGE SCALE GENOMIC DNA]</scope>
</reference>
<reference evidence="11" key="2">
    <citation type="journal article" date="2013" name="Nat. Commun.">
        <title>Genome of the Chinese tree shrew.</title>
        <authorList>
            <person name="Fan Y."/>
            <person name="Huang Z.Y."/>
            <person name="Cao C.C."/>
            <person name="Chen C.S."/>
            <person name="Chen Y.X."/>
            <person name="Fan D.D."/>
            <person name="He J."/>
            <person name="Hou H.L."/>
            <person name="Hu L."/>
            <person name="Hu X.T."/>
            <person name="Jiang X.T."/>
            <person name="Lai R."/>
            <person name="Lang Y.S."/>
            <person name="Liang B."/>
            <person name="Liao S.G."/>
            <person name="Mu D."/>
            <person name="Ma Y.Y."/>
            <person name="Niu Y.Y."/>
            <person name="Sun X.Q."/>
            <person name="Xia J.Q."/>
            <person name="Xiao J."/>
            <person name="Xiong Z.Q."/>
            <person name="Xu L."/>
            <person name="Yang L."/>
            <person name="Zhang Y."/>
            <person name="Zhao W."/>
            <person name="Zhao X.D."/>
            <person name="Zheng Y.T."/>
            <person name="Zhou J.M."/>
            <person name="Zhu Y.B."/>
            <person name="Zhang G.J."/>
            <person name="Wang J."/>
            <person name="Yao Y.G."/>
        </authorList>
    </citation>
    <scope>NUCLEOTIDE SEQUENCE [LARGE SCALE GENOMIC DNA]</scope>
</reference>
<dbReference type="OrthoDB" id="9450770at2759"/>
<evidence type="ECO:0000313" key="11">
    <source>
        <dbReference type="Proteomes" id="UP000011518"/>
    </source>
</evidence>
<dbReference type="STRING" id="246437.L8YA30"/>